<evidence type="ECO:0000313" key="3">
    <source>
        <dbReference type="Proteomes" id="UP001529510"/>
    </source>
</evidence>
<name>A0ABD0RHS8_CIRMR</name>
<evidence type="ECO:0000313" key="2">
    <source>
        <dbReference type="EMBL" id="KAL0197045.1"/>
    </source>
</evidence>
<reference evidence="2 3" key="1">
    <citation type="submission" date="2024-05" db="EMBL/GenBank/DDBJ databases">
        <title>Genome sequencing and assembly of Indian major carp, Cirrhinus mrigala (Hamilton, 1822).</title>
        <authorList>
            <person name="Mohindra V."/>
            <person name="Chowdhury L.M."/>
            <person name="Lal K."/>
            <person name="Jena J.K."/>
        </authorList>
    </citation>
    <scope>NUCLEOTIDE SEQUENCE [LARGE SCALE GENOMIC DNA]</scope>
    <source>
        <strain evidence="2">CM1030</strain>
        <tissue evidence="2">Blood</tissue>
    </source>
</reference>
<organism evidence="2 3">
    <name type="scientific">Cirrhinus mrigala</name>
    <name type="common">Mrigala</name>
    <dbReference type="NCBI Taxonomy" id="683832"/>
    <lineage>
        <taxon>Eukaryota</taxon>
        <taxon>Metazoa</taxon>
        <taxon>Chordata</taxon>
        <taxon>Craniata</taxon>
        <taxon>Vertebrata</taxon>
        <taxon>Euteleostomi</taxon>
        <taxon>Actinopterygii</taxon>
        <taxon>Neopterygii</taxon>
        <taxon>Teleostei</taxon>
        <taxon>Ostariophysi</taxon>
        <taxon>Cypriniformes</taxon>
        <taxon>Cyprinidae</taxon>
        <taxon>Labeoninae</taxon>
        <taxon>Labeonini</taxon>
        <taxon>Cirrhinus</taxon>
    </lineage>
</organism>
<keyword evidence="3" id="KW-1185">Reference proteome</keyword>
<sequence length="88" mass="9767">NVPVELRDPFYCDQYEQEHLKPPVTRLLLSPELYCRTYGLLLGGSPGAEGPPKDIPALLQVLARKGLAPKDQNAPVTEAMLQQKPIKM</sequence>
<dbReference type="PANTHER" id="PTHR21595">
    <property type="entry name" value="PATRONIN"/>
    <property type="match status" value="1"/>
</dbReference>
<feature type="domain" description="CASAMP N-terminal" evidence="1">
    <location>
        <begin position="1"/>
        <end position="88"/>
    </location>
</feature>
<proteinExistence type="predicted"/>
<dbReference type="AlphaFoldDB" id="A0ABD0RHS8"/>
<protein>
    <recommendedName>
        <fullName evidence="1">CASAMP N-terminal domain-containing protein</fullName>
    </recommendedName>
</protein>
<dbReference type="Pfam" id="PF25532">
    <property type="entry name" value="CH_CAMSAP2_N"/>
    <property type="match status" value="1"/>
</dbReference>
<accession>A0ABD0RHS8</accession>
<dbReference type="EMBL" id="JAMKFB020000003">
    <property type="protein sequence ID" value="KAL0197045.1"/>
    <property type="molecule type" value="Genomic_DNA"/>
</dbReference>
<dbReference type="InterPro" id="IPR058042">
    <property type="entry name" value="CAMSAP_N"/>
</dbReference>
<feature type="non-terminal residue" evidence="2">
    <location>
        <position position="1"/>
    </location>
</feature>
<feature type="non-terminal residue" evidence="2">
    <location>
        <position position="88"/>
    </location>
</feature>
<dbReference type="Proteomes" id="UP001529510">
    <property type="component" value="Unassembled WGS sequence"/>
</dbReference>
<dbReference type="PANTHER" id="PTHR21595:SF2">
    <property type="entry name" value="CALMODULIN-REGULATED SPECTRIN-ASSOCIATED PROTEIN 3"/>
    <property type="match status" value="1"/>
</dbReference>
<comment type="caution">
    <text evidence="2">The sequence shown here is derived from an EMBL/GenBank/DDBJ whole genome shotgun (WGS) entry which is preliminary data.</text>
</comment>
<gene>
    <name evidence="2" type="ORF">M9458_005585</name>
</gene>
<evidence type="ECO:0000259" key="1">
    <source>
        <dbReference type="Pfam" id="PF25532"/>
    </source>
</evidence>
<dbReference type="InterPro" id="IPR032940">
    <property type="entry name" value="CAMSAP"/>
</dbReference>